<feature type="domain" description="DC1" evidence="2">
    <location>
        <begin position="194"/>
        <end position="237"/>
    </location>
</feature>
<feature type="domain" description="DC1" evidence="2">
    <location>
        <begin position="578"/>
        <end position="621"/>
    </location>
</feature>
<dbReference type="PANTHER" id="PTHR32410">
    <property type="entry name" value="CYSTEINE/HISTIDINE-RICH C1 DOMAIN FAMILY PROTEIN"/>
    <property type="match status" value="1"/>
</dbReference>
<feature type="domain" description="DC1" evidence="2">
    <location>
        <begin position="519"/>
        <end position="566"/>
    </location>
</feature>
<keyword evidence="1" id="KW-0677">Repeat</keyword>
<evidence type="ECO:0000313" key="3">
    <source>
        <dbReference type="EMBL" id="CAH2046435.1"/>
    </source>
</evidence>
<name>A0AAU9RR78_THLAR</name>
<dbReference type="Proteomes" id="UP000836841">
    <property type="component" value="Chromosome 2"/>
</dbReference>
<dbReference type="InterPro" id="IPR046349">
    <property type="entry name" value="C1-like_sf"/>
</dbReference>
<feature type="domain" description="DC1" evidence="2">
    <location>
        <begin position="135"/>
        <end position="182"/>
    </location>
</feature>
<keyword evidence="4" id="KW-1185">Reference proteome</keyword>
<feature type="domain" description="DC1" evidence="2">
    <location>
        <begin position="248"/>
        <end position="295"/>
    </location>
</feature>
<dbReference type="InterPro" id="IPR004146">
    <property type="entry name" value="DC1"/>
</dbReference>
<feature type="non-terminal residue" evidence="3">
    <location>
        <position position="1"/>
    </location>
</feature>
<dbReference type="InterPro" id="IPR053192">
    <property type="entry name" value="Vacuole_Formation_Reg"/>
</dbReference>
<evidence type="ECO:0000256" key="1">
    <source>
        <dbReference type="ARBA" id="ARBA00022737"/>
    </source>
</evidence>
<gene>
    <name evidence="3" type="ORF">TAV2_LOCUS8105</name>
</gene>
<evidence type="ECO:0000259" key="2">
    <source>
        <dbReference type="Pfam" id="PF03107"/>
    </source>
</evidence>
<reference evidence="3 4" key="1">
    <citation type="submission" date="2022-03" db="EMBL/GenBank/DDBJ databases">
        <authorList>
            <person name="Nunn A."/>
            <person name="Chopra R."/>
            <person name="Nunn A."/>
            <person name="Contreras Garrido A."/>
        </authorList>
    </citation>
    <scope>NUCLEOTIDE SEQUENCE [LARGE SCALE GENOMIC DNA]</scope>
</reference>
<evidence type="ECO:0000313" key="4">
    <source>
        <dbReference type="Proteomes" id="UP000836841"/>
    </source>
</evidence>
<dbReference type="AlphaFoldDB" id="A0AAU9RR78"/>
<proteinExistence type="predicted"/>
<dbReference type="Pfam" id="PF03107">
    <property type="entry name" value="C1_2"/>
    <property type="match status" value="5"/>
</dbReference>
<protein>
    <recommendedName>
        <fullName evidence="2">DC1 domain-containing protein</fullName>
    </recommendedName>
</protein>
<sequence length="676" mass="77575">ALSQLISLLSHKISLGDSVDSYLESSSLMRQTLKLKPQPELMLLIHQIIFLAYYMNSKLEKLISLCPQVQVALVEGKIQVYEEVLWSNNRKWYCLPGSWDKFRSAREDATHFLCRGCRGKNHERYGKAPVEIKHPLHPKHSLQLVLLYKYSGTRECHCCGEDLIKVFYYCSTCDAAMNIDCVEKPPVLSIDHPKWHDHALALFPRQASLTCNACALSDSSSPIYMCPPCDFVIHLKCTLLPRVIRISRHLHRICSTLSFDQGEWSCGVCRTKIENDYGGYSCIKNDCYYAAHSRCTTQSNVWDGLELEGEPEEIEEIEVKPFVRISDGIIQYFSHQHHHLRLDKNTGRDYNENKQCQACVMPIYFECLKVLLNFLAKSSFLIKIALSQLISLLSHKISLGDSVDSYLESSSLMRQTLNLKPQPELMLLIHQIIFLAYYMNSKLEKLISLCPQVQVALVEGKFQVHEEVPWSNNRKWYCLPGSWDKFRSAREDATHFLCRGCRGKNHERYGKAPVEIKHPFHPKHSLQLILLYKYSGTRECHCCGEDLIKVFYYCSTCDAAMNIDCVEKPPVLSIDHPKWHDHALALFPRRASLTCNACALSDSSSPIYMCPPCDFVIHLKCTLLPLKLFVRISDGIIQYFSHQHHHLRLDKNLISLCPQVQVALVEGKIQVHEEVS</sequence>
<dbReference type="PANTHER" id="PTHR32410:SF153">
    <property type="entry name" value="CHP-RICH ZINC FINGER PROTEIN-LIKE-RELATED"/>
    <property type="match status" value="1"/>
</dbReference>
<organism evidence="3 4">
    <name type="scientific">Thlaspi arvense</name>
    <name type="common">Field penny-cress</name>
    <dbReference type="NCBI Taxonomy" id="13288"/>
    <lineage>
        <taxon>Eukaryota</taxon>
        <taxon>Viridiplantae</taxon>
        <taxon>Streptophyta</taxon>
        <taxon>Embryophyta</taxon>
        <taxon>Tracheophyta</taxon>
        <taxon>Spermatophyta</taxon>
        <taxon>Magnoliopsida</taxon>
        <taxon>eudicotyledons</taxon>
        <taxon>Gunneridae</taxon>
        <taxon>Pentapetalae</taxon>
        <taxon>rosids</taxon>
        <taxon>malvids</taxon>
        <taxon>Brassicales</taxon>
        <taxon>Brassicaceae</taxon>
        <taxon>Thlaspideae</taxon>
        <taxon>Thlaspi</taxon>
    </lineage>
</organism>
<dbReference type="SUPFAM" id="SSF57889">
    <property type="entry name" value="Cysteine-rich domain"/>
    <property type="match status" value="3"/>
</dbReference>
<dbReference type="EMBL" id="OU466858">
    <property type="protein sequence ID" value="CAH2046435.1"/>
    <property type="molecule type" value="Genomic_DNA"/>
</dbReference>
<accession>A0AAU9RR78</accession>